<dbReference type="Pfam" id="PF04195">
    <property type="entry name" value="Transposase_28"/>
    <property type="match status" value="1"/>
</dbReference>
<feature type="compositionally biased region" description="Low complexity" evidence="2">
    <location>
        <begin position="32"/>
        <end position="41"/>
    </location>
</feature>
<reference evidence="4 5" key="1">
    <citation type="submission" date="2024-01" db="EMBL/GenBank/DDBJ databases">
        <title>The complete chloroplast genome sequence of Lithospermum erythrorhizon: insights into the phylogenetic relationship among Boraginaceae species and the maternal lineages of purple gromwells.</title>
        <authorList>
            <person name="Okada T."/>
            <person name="Watanabe K."/>
        </authorList>
    </citation>
    <scope>NUCLEOTIDE SEQUENCE [LARGE SCALE GENOMIC DNA]</scope>
</reference>
<comment type="caution">
    <text evidence="4">The sequence shown here is derived from an EMBL/GenBank/DDBJ whole genome shotgun (WGS) entry which is preliminary data.</text>
</comment>
<evidence type="ECO:0000313" key="4">
    <source>
        <dbReference type="EMBL" id="GAA0145443.1"/>
    </source>
</evidence>
<dbReference type="InterPro" id="IPR007321">
    <property type="entry name" value="Transposase_28"/>
</dbReference>
<evidence type="ECO:0000256" key="2">
    <source>
        <dbReference type="SAM" id="MobiDB-lite"/>
    </source>
</evidence>
<keyword evidence="1" id="KW-0175">Coiled coil</keyword>
<keyword evidence="5" id="KW-1185">Reference proteome</keyword>
<dbReference type="Proteomes" id="UP001454036">
    <property type="component" value="Unassembled WGS sequence"/>
</dbReference>
<name>A0AAV3P608_LITER</name>
<feature type="domain" description="Transposase (putative) gypsy type" evidence="3">
    <location>
        <begin position="157"/>
        <end position="216"/>
    </location>
</feature>
<feature type="region of interest" description="Disordered" evidence="2">
    <location>
        <begin position="1"/>
        <end position="50"/>
    </location>
</feature>
<proteinExistence type="predicted"/>
<evidence type="ECO:0000313" key="5">
    <source>
        <dbReference type="Proteomes" id="UP001454036"/>
    </source>
</evidence>
<dbReference type="EMBL" id="BAABME010016316">
    <property type="protein sequence ID" value="GAA0145443.1"/>
    <property type="molecule type" value="Genomic_DNA"/>
</dbReference>
<feature type="coiled-coil region" evidence="1">
    <location>
        <begin position="428"/>
        <end position="473"/>
    </location>
</feature>
<gene>
    <name evidence="4" type="ORF">LIER_36130</name>
</gene>
<organism evidence="4 5">
    <name type="scientific">Lithospermum erythrorhizon</name>
    <name type="common">Purple gromwell</name>
    <name type="synonym">Lithospermum officinale var. erythrorhizon</name>
    <dbReference type="NCBI Taxonomy" id="34254"/>
    <lineage>
        <taxon>Eukaryota</taxon>
        <taxon>Viridiplantae</taxon>
        <taxon>Streptophyta</taxon>
        <taxon>Embryophyta</taxon>
        <taxon>Tracheophyta</taxon>
        <taxon>Spermatophyta</taxon>
        <taxon>Magnoliopsida</taxon>
        <taxon>eudicotyledons</taxon>
        <taxon>Gunneridae</taxon>
        <taxon>Pentapetalae</taxon>
        <taxon>asterids</taxon>
        <taxon>lamiids</taxon>
        <taxon>Boraginales</taxon>
        <taxon>Boraginaceae</taxon>
        <taxon>Boraginoideae</taxon>
        <taxon>Lithospermeae</taxon>
        <taxon>Lithospermum</taxon>
    </lineage>
</organism>
<protein>
    <recommendedName>
        <fullName evidence="3">Transposase (putative) gypsy type domain-containing protein</fullName>
    </recommendedName>
</protein>
<evidence type="ECO:0000259" key="3">
    <source>
        <dbReference type="Pfam" id="PF04195"/>
    </source>
</evidence>
<accession>A0AAV3P608</accession>
<dbReference type="AlphaFoldDB" id="A0AAV3P608"/>
<evidence type="ECO:0000256" key="1">
    <source>
        <dbReference type="SAM" id="Coils"/>
    </source>
</evidence>
<sequence length="488" mass="54352">MLSFPWEYLPEKHPSPLNDPPEEFWSTKRRSSSSPNRENSPIHTIDANTLNKEETYDDIFEEIDNYPSNLIAPETPAEGVVQSTSEQDDDPGYYPSYIMNSLPVPFIDSELWDIKEYLSIADDVGIRVPIEGESIMAPIVKGQDVEGVFCPGWTPLFLAAFSFGMRLPFSMFVNDLLEHVTGQIHPIGWLNIIIFQVACNKAEVQAIVPLFASLFTSKHMPFDTSLAAKGDGRLSQNFLVGPRPNKVHKNRFDGQWVFVRGGIGPRVPIRWTTLREAYPSKVEVAAMKGKRLPHFSSQLLIRKPLVPGASPIPIVSSKMSSTLEASPAAYKKAKIEALNAVTSASSNPQPLQTVVISLDDELTTSAQEAAGAKKEKSKVPFTVRTSKMMLPFLAKAGASSKKNARRVGKRPLSLKEREEELYSAKEALYAQELKCKQLQEEKQTMELNHAKNYSTLEAEMLKLKNDHSSLAKNVEDSRSTCLEATKRA</sequence>